<reference evidence="8 9" key="1">
    <citation type="submission" date="2013-03" db="EMBL/GenBank/DDBJ databases">
        <title>The Genome Sequence of Phialophora europaea CBS 101466.</title>
        <authorList>
            <consortium name="The Broad Institute Genomics Platform"/>
            <person name="Cuomo C."/>
            <person name="de Hoog S."/>
            <person name="Gorbushina A."/>
            <person name="Walker B."/>
            <person name="Young S.K."/>
            <person name="Zeng Q."/>
            <person name="Gargeya S."/>
            <person name="Fitzgerald M."/>
            <person name="Haas B."/>
            <person name="Abouelleil A."/>
            <person name="Allen A.W."/>
            <person name="Alvarado L."/>
            <person name="Arachchi H.M."/>
            <person name="Berlin A.M."/>
            <person name="Chapman S.B."/>
            <person name="Gainer-Dewar J."/>
            <person name="Goldberg J."/>
            <person name="Griggs A."/>
            <person name="Gujja S."/>
            <person name="Hansen M."/>
            <person name="Howarth C."/>
            <person name="Imamovic A."/>
            <person name="Ireland A."/>
            <person name="Larimer J."/>
            <person name="McCowan C."/>
            <person name="Murphy C."/>
            <person name="Pearson M."/>
            <person name="Poon T.W."/>
            <person name="Priest M."/>
            <person name="Roberts A."/>
            <person name="Saif S."/>
            <person name="Shea T."/>
            <person name="Sisk P."/>
            <person name="Sykes S."/>
            <person name="Wortman J."/>
            <person name="Nusbaum C."/>
            <person name="Birren B."/>
        </authorList>
    </citation>
    <scope>NUCLEOTIDE SEQUENCE [LARGE SCALE GENOMIC DNA]</scope>
    <source>
        <strain evidence="8 9">CBS 101466</strain>
    </source>
</reference>
<feature type="transmembrane region" description="Helical" evidence="6">
    <location>
        <begin position="447"/>
        <end position="473"/>
    </location>
</feature>
<feature type="transmembrane region" description="Helical" evidence="6">
    <location>
        <begin position="145"/>
        <end position="164"/>
    </location>
</feature>
<evidence type="ECO:0000256" key="5">
    <source>
        <dbReference type="SAM" id="MobiDB-lite"/>
    </source>
</evidence>
<protein>
    <recommendedName>
        <fullName evidence="7">EamA domain-containing protein</fullName>
    </recommendedName>
</protein>
<dbReference type="Proteomes" id="UP000030752">
    <property type="component" value="Unassembled WGS sequence"/>
</dbReference>
<dbReference type="HOGENOM" id="CLU_032828_4_3_1"/>
<dbReference type="RefSeq" id="XP_008717166.1">
    <property type="nucleotide sequence ID" value="XM_008718944.1"/>
</dbReference>
<feature type="transmembrane region" description="Helical" evidence="6">
    <location>
        <begin position="238"/>
        <end position="259"/>
    </location>
</feature>
<dbReference type="InterPro" id="IPR000620">
    <property type="entry name" value="EamA_dom"/>
</dbReference>
<accession>W2RX12</accession>
<feature type="transmembrane region" description="Helical" evidence="6">
    <location>
        <begin position="300"/>
        <end position="320"/>
    </location>
</feature>
<dbReference type="OrthoDB" id="306876at2759"/>
<dbReference type="PANTHER" id="PTHR22911:SF6">
    <property type="entry name" value="SOLUTE CARRIER FAMILY 35 MEMBER G1"/>
    <property type="match status" value="1"/>
</dbReference>
<comment type="subcellular location">
    <subcellularLocation>
        <location evidence="1">Endoplasmic reticulum membrane</location>
        <topology evidence="1">Multi-pass membrane protein</topology>
    </subcellularLocation>
</comment>
<name>W2RX12_CYPE1</name>
<evidence type="ECO:0000256" key="6">
    <source>
        <dbReference type="SAM" id="Phobius"/>
    </source>
</evidence>
<dbReference type="FunCoup" id="W2RX12">
    <property type="interactions" value="133"/>
</dbReference>
<dbReference type="STRING" id="1220924.W2RX12"/>
<dbReference type="GO" id="GO:0016020">
    <property type="term" value="C:membrane"/>
    <property type="evidence" value="ECO:0007669"/>
    <property type="project" value="UniProtKB-SubCell"/>
</dbReference>
<evidence type="ECO:0000259" key="7">
    <source>
        <dbReference type="Pfam" id="PF00892"/>
    </source>
</evidence>
<dbReference type="PANTHER" id="PTHR22911">
    <property type="entry name" value="ACYL-MALONYL CONDENSING ENZYME-RELATED"/>
    <property type="match status" value="1"/>
</dbReference>
<proteinExistence type="predicted"/>
<feature type="region of interest" description="Disordered" evidence="5">
    <location>
        <begin position="1"/>
        <end position="58"/>
    </location>
</feature>
<keyword evidence="9" id="KW-1185">Reference proteome</keyword>
<feature type="transmembrane region" description="Helical" evidence="6">
    <location>
        <begin position="176"/>
        <end position="201"/>
    </location>
</feature>
<dbReference type="InParanoid" id="W2RX12"/>
<feature type="transmembrane region" description="Helical" evidence="6">
    <location>
        <begin position="103"/>
        <end position="125"/>
    </location>
</feature>
<evidence type="ECO:0000256" key="3">
    <source>
        <dbReference type="ARBA" id="ARBA00022989"/>
    </source>
</evidence>
<dbReference type="Pfam" id="PF00892">
    <property type="entry name" value="EamA"/>
    <property type="match status" value="1"/>
</dbReference>
<keyword evidence="3 6" id="KW-1133">Transmembrane helix</keyword>
<dbReference type="InterPro" id="IPR037185">
    <property type="entry name" value="EmrE-like"/>
</dbReference>
<sequence>MSLKDNNDGPTLLDGLTGPTGEPQSTTNDKPAEQPTQNAFLSVPSLNDGRSPRPSFDSTYSLSHLSELSYVSSRQHEPLMRTDSNASQSQSSRSSLVRKLHSAWITNYGALLVLGAQLFGCLMNLSTRLLETPGDHGPAMHPFQILFARQGITAAVCITYGVYTKSIPYFPLGPKGVRWLLVLRGLGGFFGVFGLYFSLLYLPLSEATVLTFLGPILTCYVCSLVLSGESFTRQQQLAAFVSLAGVVLIARPLTLLKLFTSTSESDATSSDNAMTSNNSTMLADNSQSSATPTPTPTQHLAAVGISLIGVLGGTCAMTSIRAIGTRAHPFISINYFSVWCVIVSLVSLIIFPDVSFRFPSNWTEWGLLASLGACGFIMQWLLTEGLAYGSASNAKPIEGEEADLEARGRKASPRPTASKNRVIKGAGTRATSMVYTQMLFALAGDKLVFGIVPTALSWLGSGLILAGAVWVAAAKDQPGKNDAVDEADRRRSGLTGGGMELNAVTANAVGFGGGNLYPHSETASAEATKQETVGLMADVEELDANELEASSPSSSSEGR</sequence>
<feature type="transmembrane region" description="Helical" evidence="6">
    <location>
        <begin position="332"/>
        <end position="351"/>
    </location>
</feature>
<keyword evidence="4 6" id="KW-0472">Membrane</keyword>
<dbReference type="AlphaFoldDB" id="W2RX12"/>
<gene>
    <name evidence="8" type="ORF">HMPREF1541_04599</name>
</gene>
<dbReference type="SUPFAM" id="SSF103481">
    <property type="entry name" value="Multidrug resistance efflux transporter EmrE"/>
    <property type="match status" value="2"/>
</dbReference>
<evidence type="ECO:0000256" key="1">
    <source>
        <dbReference type="ARBA" id="ARBA00004477"/>
    </source>
</evidence>
<evidence type="ECO:0000256" key="4">
    <source>
        <dbReference type="ARBA" id="ARBA00023136"/>
    </source>
</evidence>
<organism evidence="8 9">
    <name type="scientific">Cyphellophora europaea (strain CBS 101466)</name>
    <name type="common">Phialophora europaea</name>
    <dbReference type="NCBI Taxonomy" id="1220924"/>
    <lineage>
        <taxon>Eukaryota</taxon>
        <taxon>Fungi</taxon>
        <taxon>Dikarya</taxon>
        <taxon>Ascomycota</taxon>
        <taxon>Pezizomycotina</taxon>
        <taxon>Eurotiomycetes</taxon>
        <taxon>Chaetothyriomycetidae</taxon>
        <taxon>Chaetothyriales</taxon>
        <taxon>Cyphellophoraceae</taxon>
        <taxon>Cyphellophora</taxon>
    </lineage>
</organism>
<dbReference type="EMBL" id="KB822720">
    <property type="protein sequence ID" value="ETN40323.1"/>
    <property type="molecule type" value="Genomic_DNA"/>
</dbReference>
<feature type="transmembrane region" description="Helical" evidence="6">
    <location>
        <begin position="207"/>
        <end position="226"/>
    </location>
</feature>
<dbReference type="VEuPathDB" id="FungiDB:HMPREF1541_04599"/>
<dbReference type="GeneID" id="19971938"/>
<feature type="domain" description="EamA" evidence="7">
    <location>
        <begin position="139"/>
        <end position="250"/>
    </location>
</feature>
<evidence type="ECO:0000313" key="8">
    <source>
        <dbReference type="EMBL" id="ETN40323.1"/>
    </source>
</evidence>
<dbReference type="eggNOG" id="KOG4510">
    <property type="taxonomic scope" value="Eukaryota"/>
</dbReference>
<feature type="region of interest" description="Disordered" evidence="5">
    <location>
        <begin position="478"/>
        <end position="498"/>
    </location>
</feature>
<evidence type="ECO:0000313" key="9">
    <source>
        <dbReference type="Proteomes" id="UP000030752"/>
    </source>
</evidence>
<feature type="compositionally biased region" description="Polar residues" evidence="5">
    <location>
        <begin position="22"/>
        <end position="40"/>
    </location>
</feature>
<keyword evidence="2 6" id="KW-0812">Transmembrane</keyword>
<evidence type="ECO:0000256" key="2">
    <source>
        <dbReference type="ARBA" id="ARBA00022692"/>
    </source>
</evidence>
<feature type="compositionally biased region" description="Basic and acidic residues" evidence="5">
    <location>
        <begin position="478"/>
        <end position="491"/>
    </location>
</feature>